<dbReference type="KEGG" id="sla:SERLADRAFT_463500"/>
<dbReference type="HOGENOM" id="CLU_047592_2_0_1"/>
<dbReference type="GeneID" id="18818570"/>
<dbReference type="RefSeq" id="XP_007316605.1">
    <property type="nucleotide sequence ID" value="XM_007316543.1"/>
</dbReference>
<reference evidence="1" key="1">
    <citation type="submission" date="2011-04" db="EMBL/GenBank/DDBJ databases">
        <title>Evolution of plant cell wall degrading machinery underlies the functional diversity of forest fungi.</title>
        <authorList>
            <consortium name="US DOE Joint Genome Institute (JGI-PGF)"/>
            <person name="Eastwood D.C."/>
            <person name="Floudas D."/>
            <person name="Binder M."/>
            <person name="Majcherczyk A."/>
            <person name="Schneider P."/>
            <person name="Aerts A."/>
            <person name="Asiegbu F.O."/>
            <person name="Baker S.E."/>
            <person name="Barry K."/>
            <person name="Bendiksby M."/>
            <person name="Blumentritt M."/>
            <person name="Coutinho P.M."/>
            <person name="Cullen D."/>
            <person name="Cullen D."/>
            <person name="Gathman A."/>
            <person name="Goodell B."/>
            <person name="Henrissat B."/>
            <person name="Ihrmark K."/>
            <person name="Kauserud H."/>
            <person name="Kohler A."/>
            <person name="LaButti K."/>
            <person name="Lapidus A."/>
            <person name="Lavin J.L."/>
            <person name="Lee Y.-H."/>
            <person name="Lindquist E."/>
            <person name="Lilly W."/>
            <person name="Lucas S."/>
            <person name="Morin E."/>
            <person name="Murat C."/>
            <person name="Oguiza J.A."/>
            <person name="Park J."/>
            <person name="Pisabarro A.G."/>
            <person name="Riley R."/>
            <person name="Rosling A."/>
            <person name="Salamov A."/>
            <person name="Schmidt O."/>
            <person name="Schmutz J."/>
            <person name="Skrede I."/>
            <person name="Stenlid J."/>
            <person name="Wiebenga A."/>
            <person name="Xie X."/>
            <person name="Kues U."/>
            <person name="Hibbett D.S."/>
            <person name="Hoffmeister D."/>
            <person name="Hogberg N."/>
            <person name="Martin F."/>
            <person name="Grigoriev I.V."/>
            <person name="Watkinson S.C."/>
        </authorList>
    </citation>
    <scope>NUCLEOTIDE SEQUENCE</scope>
    <source>
        <strain evidence="1">S7.9</strain>
    </source>
</reference>
<organism>
    <name type="scientific">Serpula lacrymans var. lacrymans (strain S7.9)</name>
    <name type="common">Dry rot fungus</name>
    <dbReference type="NCBI Taxonomy" id="578457"/>
    <lineage>
        <taxon>Eukaryota</taxon>
        <taxon>Fungi</taxon>
        <taxon>Dikarya</taxon>
        <taxon>Basidiomycota</taxon>
        <taxon>Agaricomycotina</taxon>
        <taxon>Agaricomycetes</taxon>
        <taxon>Agaricomycetidae</taxon>
        <taxon>Boletales</taxon>
        <taxon>Coniophorineae</taxon>
        <taxon>Serpulaceae</taxon>
        <taxon>Serpula</taxon>
    </lineage>
</organism>
<evidence type="ECO:0000313" key="1">
    <source>
        <dbReference type="EMBL" id="EGO26432.1"/>
    </source>
</evidence>
<dbReference type="SUPFAM" id="SSF54695">
    <property type="entry name" value="POZ domain"/>
    <property type="match status" value="1"/>
</dbReference>
<accession>F8NSC3</accession>
<proteinExistence type="predicted"/>
<dbReference type="AlphaFoldDB" id="F8NSC3"/>
<dbReference type="Proteomes" id="UP000008064">
    <property type="component" value="Unassembled WGS sequence"/>
</dbReference>
<dbReference type="InterPro" id="IPR011333">
    <property type="entry name" value="SKP1/BTB/POZ_sf"/>
</dbReference>
<dbReference type="OrthoDB" id="2367075at2759"/>
<dbReference type="EMBL" id="GL945432">
    <property type="protein sequence ID" value="EGO26432.1"/>
    <property type="molecule type" value="Genomic_DNA"/>
</dbReference>
<sequence>MNEHAERDKSFYFNDDVIFLVGGSLFKIPRKPFEEGSEVFRDMFQLPVSAGCAAEGHDDSNPIRLEGIEKEEFKYFLKVMFPAPEFSEVSLTEWTSVLKLSKLWAFDAMRERAINVMSTIAIPCAMKASLAINYNVDKWLLPALNDLAKRKEPISIEDVELLGVQVALKMAAVRESVKASDYQPKNGPIRSGYLLVGERDAKYVNFTHSIMVVLESELREWQHHATP</sequence>
<name>F8NSC3_SERL9</name>
<protein>
    <submittedName>
        <fullName evidence="1">Uncharacterized protein</fullName>
    </submittedName>
</protein>
<dbReference type="Gene3D" id="3.30.710.10">
    <property type="entry name" value="Potassium Channel Kv1.1, Chain A"/>
    <property type="match status" value="1"/>
</dbReference>
<gene>
    <name evidence="1" type="ORF">SERLADRAFT_463500</name>
</gene>